<dbReference type="KEGG" id="plim:PHILAsVB114_00910"/>
<feature type="transmembrane region" description="Helical" evidence="10">
    <location>
        <begin position="154"/>
        <end position="181"/>
    </location>
</feature>
<feature type="transmembrane region" description="Helical" evidence="10">
    <location>
        <begin position="106"/>
        <end position="125"/>
    </location>
</feature>
<evidence type="ECO:0000313" key="13">
    <source>
        <dbReference type="EMBL" id="ASY27249.1"/>
    </source>
</evidence>
<reference evidence="13 14" key="1">
    <citation type="submission" date="2016-07" db="EMBL/GenBank/DDBJ databases">
        <title>High microdiversification within the ubiquitous acI lineage of Actinobacteria.</title>
        <authorList>
            <person name="Neuenschwander S.M."/>
            <person name="Salcher M."/>
            <person name="Ghai R."/>
            <person name="Pernthaler J."/>
        </authorList>
    </citation>
    <scope>NUCLEOTIDE SEQUENCE [LARGE SCALE GENOMIC DNA]</scope>
    <source>
        <strain evidence="13">MMS-VB-114</strain>
    </source>
</reference>
<keyword evidence="5 10" id="KW-0808">Transferase</keyword>
<evidence type="ECO:0000256" key="10">
    <source>
        <dbReference type="RuleBase" id="RU367007"/>
    </source>
</evidence>
<dbReference type="GO" id="GO:0004169">
    <property type="term" value="F:dolichyl-phosphate-mannose-protein mannosyltransferase activity"/>
    <property type="evidence" value="ECO:0007669"/>
    <property type="project" value="UniProtKB-UniRule"/>
</dbReference>
<sequence>MIASIAPVLIAIASFFLRVINLGNPKGFVFDELYYVDGARDFLKYGVEVAGSKPEFVVHPPVGKWCIALGIKIFGDNEFGWRIAVAIAGTLIILIAARLAHELFRSPFLTAVTAALLAFDGLLLVHSRTALLDLFLTLFILTAAYFWFRQQYWFASIFFGLAIATKWSALYFIFLFGLVTLYRLYRENPERELLRTLATRVLQFAILPIGIYLTSWIGWFASNRGWDRTYASNPFSSLIYYHKQMLDFHTSLIEKHAYQANPWGWLIMRRPTSFFYESPTGCGSKSCAQEVLALGTPVLWWSATIALVVLIGLWAWQFYHRNVDSKLTFILLGVIAGYLPWFFFQKRTVFSFYAIVFEPFLILALVYCAKLFIDRSKNPANAQVIILGFVAVVFLNFIYFLPLYLGEVITYAQWHMRMWFASWI</sequence>
<evidence type="ECO:0000256" key="6">
    <source>
        <dbReference type="ARBA" id="ARBA00022692"/>
    </source>
</evidence>
<dbReference type="RefSeq" id="WP_095697541.1">
    <property type="nucleotide sequence ID" value="NZ_CP016782.1"/>
</dbReference>
<dbReference type="EC" id="2.4.1.-" evidence="10"/>
<dbReference type="PROSITE" id="PS50062">
    <property type="entry name" value="BCL2_FAMILY"/>
    <property type="match status" value="1"/>
</dbReference>
<keyword evidence="7 10" id="KW-1133">Transmembrane helix</keyword>
<dbReference type="OrthoDB" id="9776737at2"/>
<evidence type="ECO:0000256" key="2">
    <source>
        <dbReference type="ARBA" id="ARBA00004922"/>
    </source>
</evidence>
<dbReference type="InterPro" id="IPR027005">
    <property type="entry name" value="PMT-like"/>
</dbReference>
<gene>
    <name evidence="13" type="ORF">PHILAsVB114_00910</name>
</gene>
<dbReference type="GO" id="GO:0012505">
    <property type="term" value="C:endomembrane system"/>
    <property type="evidence" value="ECO:0007669"/>
    <property type="project" value="UniProtKB-SubCell"/>
</dbReference>
<keyword evidence="4 10" id="KW-0328">Glycosyltransferase</keyword>
<protein>
    <recommendedName>
        <fullName evidence="9 10">Polyprenol-phosphate-mannose--protein mannosyltransferase</fullName>
        <ecNumber evidence="10">2.4.1.-</ecNumber>
    </recommendedName>
</protein>
<evidence type="ECO:0000259" key="11">
    <source>
        <dbReference type="Pfam" id="PF02366"/>
    </source>
</evidence>
<evidence type="ECO:0000259" key="12">
    <source>
        <dbReference type="Pfam" id="PF16192"/>
    </source>
</evidence>
<evidence type="ECO:0000256" key="8">
    <source>
        <dbReference type="ARBA" id="ARBA00023136"/>
    </source>
</evidence>
<evidence type="ECO:0000256" key="1">
    <source>
        <dbReference type="ARBA" id="ARBA00004127"/>
    </source>
</evidence>
<keyword evidence="10" id="KW-1003">Cell membrane</keyword>
<organism evidence="13 14">
    <name type="scientific">Candidatus Planktophila limnetica</name>
    <dbReference type="NCBI Taxonomy" id="573600"/>
    <lineage>
        <taxon>Bacteria</taxon>
        <taxon>Bacillati</taxon>
        <taxon>Actinomycetota</taxon>
        <taxon>Actinomycetes</taxon>
        <taxon>Candidatus Nanopelagicales</taxon>
        <taxon>Candidatus Nanopelagicaceae</taxon>
        <taxon>Candidatus Planktophila</taxon>
    </lineage>
</organism>
<feature type="transmembrane region" description="Helical" evidence="10">
    <location>
        <begin position="327"/>
        <end position="344"/>
    </location>
</feature>
<feature type="transmembrane region" description="Helical" evidence="10">
    <location>
        <begin position="298"/>
        <end position="315"/>
    </location>
</feature>
<dbReference type="AlphaFoldDB" id="A0A249LE76"/>
<dbReference type="InterPro" id="IPR032421">
    <property type="entry name" value="PMT_4TMC"/>
</dbReference>
<dbReference type="InterPro" id="IPR003342">
    <property type="entry name" value="ArnT-like_N"/>
</dbReference>
<dbReference type="Pfam" id="PF02366">
    <property type="entry name" value="PMT"/>
    <property type="match status" value="1"/>
</dbReference>
<evidence type="ECO:0000256" key="4">
    <source>
        <dbReference type="ARBA" id="ARBA00022676"/>
    </source>
</evidence>
<comment type="pathway">
    <text evidence="2 10">Protein modification; protein glycosylation.</text>
</comment>
<accession>A0A249LE76</accession>
<feature type="transmembrane region" description="Helical" evidence="10">
    <location>
        <begin position="130"/>
        <end position="148"/>
    </location>
</feature>
<evidence type="ECO:0000256" key="3">
    <source>
        <dbReference type="ARBA" id="ARBA00007222"/>
    </source>
</evidence>
<evidence type="ECO:0000256" key="9">
    <source>
        <dbReference type="ARBA" id="ARBA00093617"/>
    </source>
</evidence>
<evidence type="ECO:0000313" key="14">
    <source>
        <dbReference type="Proteomes" id="UP000217221"/>
    </source>
</evidence>
<comment type="subcellular location">
    <subcellularLocation>
        <location evidence="10">Cell membrane</location>
    </subcellularLocation>
    <subcellularLocation>
        <location evidence="1">Endomembrane system</location>
        <topology evidence="1">Multi-pass membrane protein</topology>
    </subcellularLocation>
</comment>
<dbReference type="Pfam" id="PF16192">
    <property type="entry name" value="PMT_4TMC"/>
    <property type="match status" value="1"/>
</dbReference>
<dbReference type="Proteomes" id="UP000217221">
    <property type="component" value="Chromosome"/>
</dbReference>
<keyword evidence="8 10" id="KW-0472">Membrane</keyword>
<dbReference type="PANTHER" id="PTHR10050:SF46">
    <property type="entry name" value="PROTEIN O-MANNOSYL-TRANSFERASE 2"/>
    <property type="match status" value="1"/>
</dbReference>
<dbReference type="UniPathway" id="UPA00378"/>
<feature type="transmembrane region" description="Helical" evidence="10">
    <location>
        <begin position="384"/>
        <end position="405"/>
    </location>
</feature>
<dbReference type="PANTHER" id="PTHR10050">
    <property type="entry name" value="DOLICHYL-PHOSPHATE-MANNOSE--PROTEIN MANNOSYLTRANSFERASE"/>
    <property type="match status" value="1"/>
</dbReference>
<feature type="transmembrane region" description="Helical" evidence="10">
    <location>
        <begin position="201"/>
        <end position="221"/>
    </location>
</feature>
<feature type="transmembrane region" description="Helical" evidence="10">
    <location>
        <begin position="79"/>
        <end position="100"/>
    </location>
</feature>
<evidence type="ECO:0000256" key="5">
    <source>
        <dbReference type="ARBA" id="ARBA00022679"/>
    </source>
</evidence>
<feature type="domain" description="ArnT-like N-terminal" evidence="11">
    <location>
        <begin position="9"/>
        <end position="213"/>
    </location>
</feature>
<keyword evidence="6 10" id="KW-0812">Transmembrane</keyword>
<name>A0A249LE76_9ACTN</name>
<dbReference type="GO" id="GO:0005886">
    <property type="term" value="C:plasma membrane"/>
    <property type="evidence" value="ECO:0007669"/>
    <property type="project" value="UniProtKB-SubCell"/>
</dbReference>
<keyword evidence="14" id="KW-1185">Reference proteome</keyword>
<dbReference type="InterPro" id="IPR002475">
    <property type="entry name" value="Bcl2-like"/>
</dbReference>
<comment type="function">
    <text evidence="10">Protein O-mannosyltransferase that catalyzes the transfer of a single mannose residue from a polyprenol phospho-mannosyl lipidic donor to the hydroxyl group of selected serine and threonine residues in acceptor proteins.</text>
</comment>
<feature type="transmembrane region" description="Helical" evidence="10">
    <location>
        <begin position="350"/>
        <end position="372"/>
    </location>
</feature>
<dbReference type="EMBL" id="CP016782">
    <property type="protein sequence ID" value="ASY27249.1"/>
    <property type="molecule type" value="Genomic_DNA"/>
</dbReference>
<proteinExistence type="inferred from homology"/>
<comment type="similarity">
    <text evidence="3 10">Belongs to the glycosyltransferase 39 family.</text>
</comment>
<evidence type="ECO:0000256" key="7">
    <source>
        <dbReference type="ARBA" id="ARBA00022989"/>
    </source>
</evidence>
<feature type="domain" description="Protein O-mannosyl-transferase C-terminal four TM" evidence="12">
    <location>
        <begin position="235"/>
        <end position="423"/>
    </location>
</feature>